<dbReference type="Gene3D" id="3.40.190.10">
    <property type="entry name" value="Periplasmic binding protein-like II"/>
    <property type="match status" value="1"/>
</dbReference>
<keyword evidence="1" id="KW-0732">Signal</keyword>
<evidence type="ECO:0000256" key="1">
    <source>
        <dbReference type="SAM" id="SignalP"/>
    </source>
</evidence>
<dbReference type="PANTHER" id="PTHR43649">
    <property type="entry name" value="ARABINOSE-BINDING PROTEIN-RELATED"/>
    <property type="match status" value="1"/>
</dbReference>
<comment type="caution">
    <text evidence="2">The sequence shown here is derived from an EMBL/GenBank/DDBJ whole genome shotgun (WGS) entry which is preliminary data.</text>
</comment>
<accession>A0A9D2Q1J3</accession>
<gene>
    <name evidence="2" type="ORF">H9932_11065</name>
</gene>
<dbReference type="EMBL" id="DWWC01000226">
    <property type="protein sequence ID" value="HJC70193.1"/>
    <property type="molecule type" value="Genomic_DNA"/>
</dbReference>
<reference evidence="2" key="2">
    <citation type="submission" date="2021-04" db="EMBL/GenBank/DDBJ databases">
        <authorList>
            <person name="Gilroy R."/>
        </authorList>
    </citation>
    <scope>NUCLEOTIDE SEQUENCE</scope>
    <source>
        <strain evidence="2">CHK130-7132</strain>
    </source>
</reference>
<sequence length="444" mass="49216">MQRRSFLAGTAAAAGLATAGCGNLATSDPNTLTFMFRGGLDERAAYTQAIAEFERQNDVTVNVVVTDGDQYDTKLQAAILGQKTPDVFYFDSGKLKAYAINDVLQDMSPYLESAGTAVDELWPLAVDLYRFDGEIQGQGSAIYGLPKDIGPFSFGYNRTMFEEAGLALPDPELPYSWDEFTEICQELTQDRDGDGALDQWGTGLNVTWNLQALVWSNGGDWSDESVTTVTVDTPEFAEALQFFADLQNVHQVTPSIAESQTMDTYQRWMRGQIGFFPVAPWDLSTYRDLDFEWDLIPYPAGSTGSPATWIGSLGIGVSSASRNPEMATRLAAFLSADPGTQELLVDAGIQIPNIRSTALEWAADDSFMPENKAEMIRIVEDYGRPLPGYNTYNAEWYTEFFTNIQPVLDGDQTAAEYCAWVQPRMQTRLDAANRQEQIDRGEFR</sequence>
<dbReference type="Proteomes" id="UP000823854">
    <property type="component" value="Unassembled WGS sequence"/>
</dbReference>
<dbReference type="PANTHER" id="PTHR43649:SF12">
    <property type="entry name" value="DIACETYLCHITOBIOSE BINDING PROTEIN DASA"/>
    <property type="match status" value="1"/>
</dbReference>
<feature type="signal peptide" evidence="1">
    <location>
        <begin position="1"/>
        <end position="19"/>
    </location>
</feature>
<evidence type="ECO:0000313" key="3">
    <source>
        <dbReference type="Proteomes" id="UP000823854"/>
    </source>
</evidence>
<evidence type="ECO:0000313" key="2">
    <source>
        <dbReference type="EMBL" id="HJC70193.1"/>
    </source>
</evidence>
<protein>
    <submittedName>
        <fullName evidence="2">Sugar ABC transporter substrate-binding protein</fullName>
    </submittedName>
</protein>
<proteinExistence type="predicted"/>
<organism evidence="2 3">
    <name type="scientific">Candidatus Brachybacterium intestinipullorum</name>
    <dbReference type="NCBI Taxonomy" id="2838512"/>
    <lineage>
        <taxon>Bacteria</taxon>
        <taxon>Bacillati</taxon>
        <taxon>Actinomycetota</taxon>
        <taxon>Actinomycetes</taxon>
        <taxon>Micrococcales</taxon>
        <taxon>Dermabacteraceae</taxon>
        <taxon>Brachybacterium</taxon>
    </lineage>
</organism>
<feature type="chain" id="PRO_5039635437" evidence="1">
    <location>
        <begin position="20"/>
        <end position="444"/>
    </location>
</feature>
<dbReference type="PROSITE" id="PS51257">
    <property type="entry name" value="PROKAR_LIPOPROTEIN"/>
    <property type="match status" value="1"/>
</dbReference>
<dbReference type="SUPFAM" id="SSF53850">
    <property type="entry name" value="Periplasmic binding protein-like II"/>
    <property type="match status" value="1"/>
</dbReference>
<name>A0A9D2Q1J3_9MICO</name>
<dbReference type="AlphaFoldDB" id="A0A9D2Q1J3"/>
<dbReference type="CDD" id="cd13585">
    <property type="entry name" value="PBP2_TMBP_like"/>
    <property type="match status" value="1"/>
</dbReference>
<reference evidence="2" key="1">
    <citation type="journal article" date="2021" name="PeerJ">
        <title>Extensive microbial diversity within the chicken gut microbiome revealed by metagenomics and culture.</title>
        <authorList>
            <person name="Gilroy R."/>
            <person name="Ravi A."/>
            <person name="Getino M."/>
            <person name="Pursley I."/>
            <person name="Horton D.L."/>
            <person name="Alikhan N.F."/>
            <person name="Baker D."/>
            <person name="Gharbi K."/>
            <person name="Hall N."/>
            <person name="Watson M."/>
            <person name="Adriaenssens E.M."/>
            <person name="Foster-Nyarko E."/>
            <person name="Jarju S."/>
            <person name="Secka A."/>
            <person name="Antonio M."/>
            <person name="Oren A."/>
            <person name="Chaudhuri R.R."/>
            <person name="La Ragione R."/>
            <person name="Hildebrand F."/>
            <person name="Pallen M.J."/>
        </authorList>
    </citation>
    <scope>NUCLEOTIDE SEQUENCE</scope>
    <source>
        <strain evidence="2">CHK130-7132</strain>
    </source>
</reference>
<dbReference type="InterPro" id="IPR050490">
    <property type="entry name" value="Bact_solute-bd_prot1"/>
</dbReference>
<dbReference type="Pfam" id="PF01547">
    <property type="entry name" value="SBP_bac_1"/>
    <property type="match status" value="1"/>
</dbReference>
<dbReference type="InterPro" id="IPR006059">
    <property type="entry name" value="SBP"/>
</dbReference>